<keyword evidence="6" id="KW-1185">Reference proteome</keyword>
<dbReference type="AlphaFoldDB" id="A0A4D8QQ35"/>
<evidence type="ECO:0000313" key="4">
    <source>
        <dbReference type="EMBL" id="QCO12537.1"/>
    </source>
</evidence>
<evidence type="ECO:0000313" key="6">
    <source>
        <dbReference type="Proteomes" id="UP001277471"/>
    </source>
</evidence>
<dbReference type="InterPro" id="IPR042100">
    <property type="entry name" value="Bug_dom1"/>
</dbReference>
<comment type="similarity">
    <text evidence="1">Belongs to the UPF0065 (bug) family.</text>
</comment>
<reference evidence="3 6" key="2">
    <citation type="submission" date="2023-11" db="EMBL/GenBank/DDBJ databases">
        <title>MicrobeMod: A computational toolkit for identifying prokaryotic methylation and restriction-modification with nanopore sequencing.</title>
        <authorList>
            <person name="Crits-Christoph A."/>
            <person name="Kang S.C."/>
            <person name="Lee H."/>
            <person name="Ostrov N."/>
        </authorList>
    </citation>
    <scope>NUCLEOTIDE SEQUENCE [LARGE SCALE GENOMIC DNA]</scope>
    <source>
        <strain evidence="3 6">ATCC 29145</strain>
    </source>
</reference>
<dbReference type="Proteomes" id="UP001277471">
    <property type="component" value="Unassembled WGS sequence"/>
</dbReference>
<dbReference type="CDD" id="cd07012">
    <property type="entry name" value="PBP2_Bug_TTT"/>
    <property type="match status" value="1"/>
</dbReference>
<geneLocation type="plasmid" evidence="4 5">
    <name>p3</name>
</geneLocation>
<feature type="chain" id="PRO_5044606563" evidence="2">
    <location>
        <begin position="31"/>
        <end position="329"/>
    </location>
</feature>
<evidence type="ECO:0000256" key="2">
    <source>
        <dbReference type="SAM" id="SignalP"/>
    </source>
</evidence>
<dbReference type="Pfam" id="PF03401">
    <property type="entry name" value="TctC"/>
    <property type="match status" value="1"/>
</dbReference>
<feature type="signal peptide" evidence="2">
    <location>
        <begin position="1"/>
        <end position="30"/>
    </location>
</feature>
<dbReference type="GeneID" id="56447514"/>
<dbReference type="Gene3D" id="3.40.190.10">
    <property type="entry name" value="Periplasmic binding protein-like II"/>
    <property type="match status" value="1"/>
</dbReference>
<dbReference type="PIRSF" id="PIRSF017082">
    <property type="entry name" value="YflP"/>
    <property type="match status" value="1"/>
</dbReference>
<dbReference type="InterPro" id="IPR005064">
    <property type="entry name" value="BUG"/>
</dbReference>
<evidence type="ECO:0000313" key="5">
    <source>
        <dbReference type="Proteomes" id="UP000298774"/>
    </source>
</evidence>
<keyword evidence="4" id="KW-0614">Plasmid</keyword>
<proteinExistence type="inferred from homology"/>
<dbReference type="RefSeq" id="WP_035680924.1">
    <property type="nucleotide sequence ID" value="NZ_CP032342.1"/>
</dbReference>
<keyword evidence="2" id="KW-0732">Signal</keyword>
<dbReference type="Proteomes" id="UP000298774">
    <property type="component" value="Plasmid p3"/>
</dbReference>
<protein>
    <submittedName>
        <fullName evidence="4">Tripartite tricarboxylate transporter substrate binding protein</fullName>
    </submittedName>
</protein>
<dbReference type="Gene3D" id="3.40.190.150">
    <property type="entry name" value="Bordetella uptake gene, domain 1"/>
    <property type="match status" value="1"/>
</dbReference>
<dbReference type="EMBL" id="JAWXYC010000001">
    <property type="protein sequence ID" value="MDX5950081.1"/>
    <property type="molecule type" value="Genomic_DNA"/>
</dbReference>
<evidence type="ECO:0000256" key="1">
    <source>
        <dbReference type="ARBA" id="ARBA00006987"/>
    </source>
</evidence>
<reference evidence="4 5" key="1">
    <citation type="submission" date="2018-09" db="EMBL/GenBank/DDBJ databases">
        <title>Whole genome based analysis of evolution and adaptive divergence in Indian and Brazilian strains of Azospirillum brasilense.</title>
        <authorList>
            <person name="Singh C."/>
            <person name="Tripathi A.K."/>
        </authorList>
    </citation>
    <scope>NUCLEOTIDE SEQUENCE [LARGE SCALE GENOMIC DNA]</scope>
    <source>
        <strain evidence="4 5">MTCC4038</strain>
        <plasmid evidence="4 5">p3</plasmid>
    </source>
</reference>
<gene>
    <name evidence="4" type="ORF">D3868_26170</name>
    <name evidence="3" type="ORF">SIM66_02485</name>
</gene>
<organism evidence="4 5">
    <name type="scientific">Azospirillum brasilense</name>
    <dbReference type="NCBI Taxonomy" id="192"/>
    <lineage>
        <taxon>Bacteria</taxon>
        <taxon>Pseudomonadati</taxon>
        <taxon>Pseudomonadota</taxon>
        <taxon>Alphaproteobacteria</taxon>
        <taxon>Rhodospirillales</taxon>
        <taxon>Azospirillaceae</taxon>
        <taxon>Azospirillum</taxon>
    </lineage>
</organism>
<dbReference type="EMBL" id="CP032342">
    <property type="protein sequence ID" value="QCO12537.1"/>
    <property type="molecule type" value="Genomic_DNA"/>
</dbReference>
<dbReference type="PANTHER" id="PTHR42928:SF5">
    <property type="entry name" value="BLR1237 PROTEIN"/>
    <property type="match status" value="1"/>
</dbReference>
<sequence length="329" mass="34281">MHKARKPMMFNLLAGAVLAAVSGMSQPAFAWPEKPITMIIPFSAGGGTDATGRMLAALMEKELGTPVNVVNRPGGNGLVGHSAIAAAAPDGYTIGVATTESMSYKPTGLSQFRPTTDFSAIAVYNTDPTSVVVPADAKYKSLAELLEAIKSGEQVRVSTGGAFGGSYQIAFGLLLKDRGVDPMKPTYVSSQGSAPGLQEMVAGGVDVTLTTLAEAASLIQAGKVRPLAVIGDKRNPGYPDVPSTAEAVGATELKFSSWRGVMAPAGLPQEVADRLRAVVKQGAVSREFKEFMGNRGFGVAWIEGEDLKSFLVTSEKEMATGLKEIGLAK</sequence>
<dbReference type="SUPFAM" id="SSF53850">
    <property type="entry name" value="Periplasmic binding protein-like II"/>
    <property type="match status" value="1"/>
</dbReference>
<accession>A0A4D8QQ35</accession>
<evidence type="ECO:0000313" key="3">
    <source>
        <dbReference type="EMBL" id="MDX5950081.1"/>
    </source>
</evidence>
<name>A0A4D8QQ35_AZOBR</name>
<dbReference type="PANTHER" id="PTHR42928">
    <property type="entry name" value="TRICARBOXYLATE-BINDING PROTEIN"/>
    <property type="match status" value="1"/>
</dbReference>